<feature type="chain" id="PRO_5043847744" evidence="1">
    <location>
        <begin position="23"/>
        <end position="503"/>
    </location>
</feature>
<reference evidence="2 3" key="1">
    <citation type="submission" date="2023-11" db="EMBL/GenBank/DDBJ databases">
        <title>Peredibacter starrii A3.12.</title>
        <authorList>
            <person name="Mitchell R.J."/>
        </authorList>
    </citation>
    <scope>NUCLEOTIDE SEQUENCE [LARGE SCALE GENOMIC DNA]</scope>
    <source>
        <strain evidence="2 3">A3.12</strain>
    </source>
</reference>
<feature type="signal peptide" evidence="1">
    <location>
        <begin position="1"/>
        <end position="22"/>
    </location>
</feature>
<protein>
    <submittedName>
        <fullName evidence="2">Uncharacterized protein</fullName>
    </submittedName>
</protein>
<evidence type="ECO:0000313" key="3">
    <source>
        <dbReference type="Proteomes" id="UP001324634"/>
    </source>
</evidence>
<dbReference type="EMBL" id="CP139487">
    <property type="protein sequence ID" value="WPU64054.1"/>
    <property type="molecule type" value="Genomic_DNA"/>
</dbReference>
<dbReference type="KEGG" id="psti:SOO65_15260"/>
<sequence length="503" mass="58238">MNKLFWSAFAMSLILLAPGAWSQGQTDEEFLGLESEILPELKGEQRFTSPELHQKEDWKVEPKKVEADVSEPAKGQGYSIIPWSTQDPEEWMDITKWVIEREVKDVTPDWKLRVRQAEHKELVGKILQCKGSCSVFRGSNSAKVQHLSRLLEGDELNTDKDSVAWVYLMDGTLVRLGPETSVSIQEINFGKSEIFVLTRLNRGHIFWHPRSKGEVATNFAPETDSLSLPLLVREANVEFYEREIFKSQTDSQHLAEVMELDDNAIKGQMKALNDLKTQNGEMPLETRFMVVAPNSTLVGKNVSFDFTYQSGGKAYFKKRGTNLGEEFTVHLRGYSMTQAIPVSEEDWHEVEVNGRSYTSLENVPGMLQILELLTKRIKTLELAREMWIRDFTLPVMKVVNEPEKLAVEHGYTRWGEELDKRLQFLVEYTRRIETTNLRSLENLLGKLESNGEKVERNLNENQYRVSLNHYLLGLKSRYDHKKMRVREMNDLHYYVWILRNGKF</sequence>
<organism evidence="2 3">
    <name type="scientific">Peredibacter starrii</name>
    <dbReference type="NCBI Taxonomy" id="28202"/>
    <lineage>
        <taxon>Bacteria</taxon>
        <taxon>Pseudomonadati</taxon>
        <taxon>Bdellovibrionota</taxon>
        <taxon>Bacteriovoracia</taxon>
        <taxon>Bacteriovoracales</taxon>
        <taxon>Bacteriovoracaceae</taxon>
        <taxon>Peredibacter</taxon>
    </lineage>
</organism>
<name>A0AAX4HLC4_9BACT</name>
<keyword evidence="1" id="KW-0732">Signal</keyword>
<dbReference type="AlphaFoldDB" id="A0AAX4HLC4"/>
<dbReference type="RefSeq" id="WP_321392047.1">
    <property type="nucleotide sequence ID" value="NZ_CP139487.1"/>
</dbReference>
<gene>
    <name evidence="2" type="ORF">SOO65_15260</name>
</gene>
<evidence type="ECO:0000256" key="1">
    <source>
        <dbReference type="SAM" id="SignalP"/>
    </source>
</evidence>
<keyword evidence="3" id="KW-1185">Reference proteome</keyword>
<evidence type="ECO:0000313" key="2">
    <source>
        <dbReference type="EMBL" id="WPU64054.1"/>
    </source>
</evidence>
<accession>A0AAX4HLC4</accession>
<proteinExistence type="predicted"/>
<dbReference type="Proteomes" id="UP001324634">
    <property type="component" value="Chromosome"/>
</dbReference>